<dbReference type="AlphaFoldDB" id="A0A6B0UHW0"/>
<proteinExistence type="predicted"/>
<keyword evidence="1" id="KW-0812">Transmembrane</keyword>
<evidence type="ECO:0000313" key="2">
    <source>
        <dbReference type="EMBL" id="MXU88906.1"/>
    </source>
</evidence>
<organism evidence="2">
    <name type="scientific">Ixodes ricinus</name>
    <name type="common">Common tick</name>
    <name type="synonym">Acarus ricinus</name>
    <dbReference type="NCBI Taxonomy" id="34613"/>
    <lineage>
        <taxon>Eukaryota</taxon>
        <taxon>Metazoa</taxon>
        <taxon>Ecdysozoa</taxon>
        <taxon>Arthropoda</taxon>
        <taxon>Chelicerata</taxon>
        <taxon>Arachnida</taxon>
        <taxon>Acari</taxon>
        <taxon>Parasitiformes</taxon>
        <taxon>Ixodida</taxon>
        <taxon>Ixodoidea</taxon>
        <taxon>Ixodidae</taxon>
        <taxon>Ixodinae</taxon>
        <taxon>Ixodes</taxon>
    </lineage>
</organism>
<keyword evidence="1" id="KW-0472">Membrane</keyword>
<accession>A0A6B0UHW0</accession>
<evidence type="ECO:0000256" key="1">
    <source>
        <dbReference type="SAM" id="Phobius"/>
    </source>
</evidence>
<dbReference type="EMBL" id="GIFC01006823">
    <property type="protein sequence ID" value="MXU88906.1"/>
    <property type="molecule type" value="Transcribed_RNA"/>
</dbReference>
<name>A0A6B0UHW0_IXORI</name>
<feature type="transmembrane region" description="Helical" evidence="1">
    <location>
        <begin position="6"/>
        <end position="30"/>
    </location>
</feature>
<sequence>MDELQGLIIGLIALSFVNVVLVLYCTCAVISENSAISLVHLMFRSHQVAEFSCRAFSRGLFLGSRPCAAGLLPKQHAGCSTSKNLVYVGSCPRNSDLQCCSTRL</sequence>
<keyword evidence="1" id="KW-1133">Transmembrane helix</keyword>
<protein>
    <submittedName>
        <fullName evidence="2">Uncharacterized protein</fullName>
    </submittedName>
</protein>
<reference evidence="2" key="1">
    <citation type="submission" date="2019-12" db="EMBL/GenBank/DDBJ databases">
        <title>An insight into the sialome of adult female Ixodes ricinus ticks feeding for 6 days.</title>
        <authorList>
            <person name="Perner J."/>
            <person name="Ribeiro J.M.C."/>
        </authorList>
    </citation>
    <scope>NUCLEOTIDE SEQUENCE</scope>
    <source>
        <strain evidence="2">Semi-engorged</strain>
        <tissue evidence="2">Salivary glands</tissue>
    </source>
</reference>